<proteinExistence type="predicted"/>
<dbReference type="Gene3D" id="1.25.40.10">
    <property type="entry name" value="Tetratricopeptide repeat domain"/>
    <property type="match status" value="1"/>
</dbReference>
<reference evidence="2 3" key="1">
    <citation type="submission" date="2020-09" db="EMBL/GenBank/DDBJ databases">
        <title>Genome sequencing and assembly of Pontibacter sp.</title>
        <authorList>
            <person name="Chhetri G."/>
        </authorList>
    </citation>
    <scope>NUCLEOTIDE SEQUENCE [LARGE SCALE GENOMIC DNA]</scope>
    <source>
        <strain evidence="2 3">JH31</strain>
    </source>
</reference>
<keyword evidence="1" id="KW-0802">TPR repeat</keyword>
<sequence length="779" mass="87219">MQAQSRLVFEETVSEAFLVKQMPAGNSSQTHSNSIIQLLNDGGTTSGKAGGRPTRKPEFVVRMERHARIADAGEVLQLRVQLQKVSITGDVHYRGFDLGSALLPEQVKMTVRLLSSQQKELKRYNLPAVGLTKNGVIALETTVPDTSNSQGYTLKVEGMELVYTTADVRKVQDQIDLIKDYYAADATLSKALQDITLINPDDVDRIKQQDQRLRDMEEMLKKLQEKRFTEKLGLNQYDPQRYTSKSNQLNQLLKERRRAINHTLATLDQQFYNRGISLMARNNLAAASTYFVKSLEVNPRFAPAHLQLARLDFMAGNLHEAAGRTRDILTQMRVDPETEQMALGLAHDIYSAFVTQGHAFNSRGDYHSAVAAYADARTLCSTIGGLRCNMPALNDGESRAVYGYYRGIVEEGKRLLGRNDLAGAEQLADEAIAFQQQYDYILHDAPDATELQGQVKYQYYVQHIDKGRQAMKAKDYPYALNQFEAALALEQSYTFQPIRELNSLLQQAAKPVLLSQLTDGYAQAMNNRLADARAIASAAESMRTRYALEKDAEVQAKYVQLRDRIFTQECLNVQADYDRHYQNAQGLIKERKFIAADMAYQAAIKAAGSKATCMIATFTAEDGRNTIAAAAAYQRMLEDVNRMVAIGRYTDAIQKYSAAEQHYLAQSVGRFGLDHISLYNYAREQHTLPFTATVVGHFTAMQEEKAALQLLMNLLNKGYAKGKTTKVQEQLGIQLAIKDVQSGQTDAPKVQAAGYTQGDKKLKKLGKAYEKERKKLAKN</sequence>
<evidence type="ECO:0000313" key="2">
    <source>
        <dbReference type="EMBL" id="MBD1398242.1"/>
    </source>
</evidence>
<dbReference type="Proteomes" id="UP000625551">
    <property type="component" value="Unassembled WGS sequence"/>
</dbReference>
<keyword evidence="3" id="KW-1185">Reference proteome</keyword>
<dbReference type="InterPro" id="IPR011990">
    <property type="entry name" value="TPR-like_helical_dom_sf"/>
</dbReference>
<evidence type="ECO:0000313" key="3">
    <source>
        <dbReference type="Proteomes" id="UP000625551"/>
    </source>
</evidence>
<protein>
    <recommendedName>
        <fullName evidence="4">Tetratricopeptide repeat-containing protein</fullName>
    </recommendedName>
</protein>
<comment type="caution">
    <text evidence="2">The sequence shown here is derived from an EMBL/GenBank/DDBJ whole genome shotgun (WGS) entry which is preliminary data.</text>
</comment>
<dbReference type="SMART" id="SM00028">
    <property type="entry name" value="TPR"/>
    <property type="match status" value="3"/>
</dbReference>
<dbReference type="InterPro" id="IPR019734">
    <property type="entry name" value="TPR_rpt"/>
</dbReference>
<accession>A0ABR7XIV2</accession>
<dbReference type="SUPFAM" id="SSF48452">
    <property type="entry name" value="TPR-like"/>
    <property type="match status" value="1"/>
</dbReference>
<dbReference type="PROSITE" id="PS50005">
    <property type="entry name" value="TPR"/>
    <property type="match status" value="1"/>
</dbReference>
<evidence type="ECO:0000256" key="1">
    <source>
        <dbReference type="PROSITE-ProRule" id="PRU00339"/>
    </source>
</evidence>
<name>A0ABR7XIV2_9BACT</name>
<organism evidence="2 3">
    <name type="scientific">Pontibacter aquaedesilientis</name>
    <dbReference type="NCBI Taxonomy" id="2766980"/>
    <lineage>
        <taxon>Bacteria</taxon>
        <taxon>Pseudomonadati</taxon>
        <taxon>Bacteroidota</taxon>
        <taxon>Cytophagia</taxon>
        <taxon>Cytophagales</taxon>
        <taxon>Hymenobacteraceae</taxon>
        <taxon>Pontibacter</taxon>
    </lineage>
</organism>
<gene>
    <name evidence="2" type="ORF">H9Q13_13815</name>
</gene>
<feature type="repeat" description="TPR" evidence="1">
    <location>
        <begin position="268"/>
        <end position="301"/>
    </location>
</feature>
<dbReference type="EMBL" id="JACXAJ010000007">
    <property type="protein sequence ID" value="MBD1398242.1"/>
    <property type="molecule type" value="Genomic_DNA"/>
</dbReference>
<evidence type="ECO:0008006" key="4">
    <source>
        <dbReference type="Google" id="ProtNLM"/>
    </source>
</evidence>